<dbReference type="STRING" id="236814.IX39_07695"/>
<dbReference type="eggNOG" id="COG3540">
    <property type="taxonomic scope" value="Bacteria"/>
</dbReference>
<evidence type="ECO:0000313" key="7">
    <source>
        <dbReference type="Proteomes" id="UP000028713"/>
    </source>
</evidence>
<dbReference type="InterPro" id="IPR015914">
    <property type="entry name" value="PAPs_N"/>
</dbReference>
<gene>
    <name evidence="6" type="ORF">IX39_07695</name>
</gene>
<feature type="domain" description="Calcineurin-like phosphoesterase" evidence="3">
    <location>
        <begin position="124"/>
        <end position="325"/>
    </location>
</feature>
<dbReference type="eggNOG" id="COG1409">
    <property type="taxonomic scope" value="Bacteria"/>
</dbReference>
<evidence type="ECO:0000256" key="2">
    <source>
        <dbReference type="SAM" id="SignalP"/>
    </source>
</evidence>
<dbReference type="PANTHER" id="PTHR45867">
    <property type="entry name" value="PURPLE ACID PHOSPHATASE"/>
    <property type="match status" value="1"/>
</dbReference>
<dbReference type="Pfam" id="PF16656">
    <property type="entry name" value="Pur_ac_phosph_N"/>
    <property type="match status" value="1"/>
</dbReference>
<dbReference type="InterPro" id="IPR004843">
    <property type="entry name" value="Calcineurin-like_PHP"/>
</dbReference>
<evidence type="ECO:0000259" key="5">
    <source>
        <dbReference type="Pfam" id="PF18962"/>
    </source>
</evidence>
<dbReference type="GO" id="GO:0046872">
    <property type="term" value="F:metal ion binding"/>
    <property type="evidence" value="ECO:0007669"/>
    <property type="project" value="InterPro"/>
</dbReference>
<comment type="caution">
    <text evidence="6">The sequence shown here is derived from an EMBL/GenBank/DDBJ whole genome shotgun (WGS) entry which is preliminary data.</text>
</comment>
<keyword evidence="7" id="KW-1185">Reference proteome</keyword>
<reference evidence="6 7" key="1">
    <citation type="submission" date="2014-07" db="EMBL/GenBank/DDBJ databases">
        <title>Genome of Chryseobacterium formosense LMG 24722.</title>
        <authorList>
            <person name="Pipes S.E."/>
            <person name="Stropko S.J."/>
            <person name="Newman J.D."/>
        </authorList>
    </citation>
    <scope>NUCLEOTIDE SEQUENCE [LARGE SCALE GENOMIC DNA]</scope>
    <source>
        <strain evidence="6 7">LMG 24722</strain>
    </source>
</reference>
<feature type="domain" description="Purple acid phosphatase N-terminal" evidence="4">
    <location>
        <begin position="25"/>
        <end position="110"/>
    </location>
</feature>
<dbReference type="NCBIfam" id="TIGR04183">
    <property type="entry name" value="Por_Secre_tail"/>
    <property type="match status" value="1"/>
</dbReference>
<evidence type="ECO:0000259" key="4">
    <source>
        <dbReference type="Pfam" id="PF16656"/>
    </source>
</evidence>
<organism evidence="6 7">
    <name type="scientific">Chryseobacterium formosense</name>
    <dbReference type="NCBI Taxonomy" id="236814"/>
    <lineage>
        <taxon>Bacteria</taxon>
        <taxon>Pseudomonadati</taxon>
        <taxon>Bacteroidota</taxon>
        <taxon>Flavobacteriia</taxon>
        <taxon>Flavobacteriales</taxon>
        <taxon>Weeksellaceae</taxon>
        <taxon>Chryseobacterium group</taxon>
        <taxon>Chryseobacterium</taxon>
    </lineage>
</organism>
<protein>
    <submittedName>
        <fullName evidence="6">Metallophosphoesterase</fullName>
    </submittedName>
</protein>
<dbReference type="Gene3D" id="3.60.21.10">
    <property type="match status" value="1"/>
</dbReference>
<dbReference type="Pfam" id="PF00149">
    <property type="entry name" value="Metallophos"/>
    <property type="match status" value="1"/>
</dbReference>
<sequence>MKHYLLLLCCLMAQLCFAQVPVPYLQNPTPNSMIVNWKTSSDNETTVYYGTSSSNLNVTVTGTTNIFSDTGYSNNYYYHTAKITNLQPNTKYYYKVKTGANESLVYNFRTLPLPGQPSTADGKIRFLIMGDNQLKNEPRYDSLNLHAYKKIKQRFGLTQDPSDNIALTFMVGDQVDVGTLDHYENVHFKKNQKLSPYLPIQTTVGNHETYGTLGMSSYYAHFFIDELSYKNISSGNENYYAQQAGNVLFISLSSEHTGAAQQTWLQQVIAAAATDNTVHWIISLSHRPYQAEQYVGDISTWVRNTAVPLLTSSEKYLMHIGAHHHLYHRGQLKNSPNYQIISGGTAWDQYWGMSNEQDFDDVQKTLTDWTYQIVEVDVPNGKVDIESYSIGSIYNQKNSIVVDSFHRYKNLAKPAKPVITNVFTAPVTLPLTINGSNFSTTTSELLNTTQFLISKTADFSVIDKEFYRDYENWFGKEGNGNPDVTKNLNAGVDITKATIATNSITNGVYYVKVRYRDRNLEWSDWSDAKQFEITGSVVSNPALVLNKTEYLQNEAILATYTDGPGNQQDWVGIYKKGQNPSAVTSQGYKYTNGQTSGTADFNSGLATKGQYFAGFFANNGYTEITGRKNFYVGPKVVLQATSDTYPVGGTVVINYTNGPNLTNDWIGIYKMGQVPGSANPSAMWSYVTTAAGTKNFTGLPKGYYYATYLLEDGYTQIGEKVFFKVGDIVTDLWINKPVYTLGENITASWTDSPGIIKDWLGIYPQSVQTPNDQFTSYTYFDGVTQGTKTITGNVNGVPTTAGNYYMVMFTNDSYTEVSNRVSFQVVGSTLGTNETHNATEKNVILYPNPAKPGQPTFIKSDYPIEKIQLLSAAGQLLYETKNVNNQKFSLVNENLPKGVYFVKVHTRKLFTLKLIIE</sequence>
<keyword evidence="1 2" id="KW-0732">Signal</keyword>
<dbReference type="PANTHER" id="PTHR45867:SF3">
    <property type="entry name" value="ACID PHOSPHATASE TYPE 7"/>
    <property type="match status" value="1"/>
</dbReference>
<feature type="chain" id="PRO_5001800573" evidence="2">
    <location>
        <begin position="19"/>
        <end position="917"/>
    </location>
</feature>
<dbReference type="Pfam" id="PF18962">
    <property type="entry name" value="Por_Secre_tail"/>
    <property type="match status" value="1"/>
</dbReference>
<feature type="domain" description="Secretion system C-terminal sorting" evidence="5">
    <location>
        <begin position="845"/>
        <end position="916"/>
    </location>
</feature>
<dbReference type="Proteomes" id="UP000028713">
    <property type="component" value="Unassembled WGS sequence"/>
</dbReference>
<name>A0A085Z7V5_9FLAO</name>
<dbReference type="SUPFAM" id="SSF56300">
    <property type="entry name" value="Metallo-dependent phosphatases"/>
    <property type="match status" value="1"/>
</dbReference>
<dbReference type="InterPro" id="IPR008963">
    <property type="entry name" value="Purple_acid_Pase-like_N"/>
</dbReference>
<evidence type="ECO:0000259" key="3">
    <source>
        <dbReference type="Pfam" id="PF00149"/>
    </source>
</evidence>
<dbReference type="OrthoDB" id="9809781at2"/>
<dbReference type="InterPro" id="IPR026444">
    <property type="entry name" value="Secre_tail"/>
</dbReference>
<dbReference type="InterPro" id="IPR029052">
    <property type="entry name" value="Metallo-depent_PP-like"/>
</dbReference>
<evidence type="ECO:0000313" key="6">
    <source>
        <dbReference type="EMBL" id="KFF00519.1"/>
    </source>
</evidence>
<dbReference type="Gene3D" id="2.60.40.380">
    <property type="entry name" value="Purple acid phosphatase-like, N-terminal"/>
    <property type="match status" value="1"/>
</dbReference>
<accession>A0A085Z7V5</accession>
<evidence type="ECO:0000256" key="1">
    <source>
        <dbReference type="ARBA" id="ARBA00022729"/>
    </source>
</evidence>
<feature type="signal peptide" evidence="2">
    <location>
        <begin position="1"/>
        <end position="18"/>
    </location>
</feature>
<dbReference type="AlphaFoldDB" id="A0A085Z7V5"/>
<dbReference type="GO" id="GO:0003993">
    <property type="term" value="F:acid phosphatase activity"/>
    <property type="evidence" value="ECO:0007669"/>
    <property type="project" value="InterPro"/>
</dbReference>
<dbReference type="EMBL" id="JPRP01000001">
    <property type="protein sequence ID" value="KFF00519.1"/>
    <property type="molecule type" value="Genomic_DNA"/>
</dbReference>
<dbReference type="SUPFAM" id="SSF49363">
    <property type="entry name" value="Purple acid phosphatase, N-terminal domain"/>
    <property type="match status" value="1"/>
</dbReference>
<proteinExistence type="predicted"/>